<evidence type="ECO:0000313" key="1">
    <source>
        <dbReference type="EMBL" id="KAH7949441.1"/>
    </source>
</evidence>
<reference evidence="1" key="1">
    <citation type="submission" date="2020-05" db="EMBL/GenBank/DDBJ databases">
        <title>Large-scale comparative analyses of tick genomes elucidate their genetic diversity and vector capacities.</title>
        <authorList>
            <person name="Jia N."/>
            <person name="Wang J."/>
            <person name="Shi W."/>
            <person name="Du L."/>
            <person name="Sun Y."/>
            <person name="Zhan W."/>
            <person name="Jiang J."/>
            <person name="Wang Q."/>
            <person name="Zhang B."/>
            <person name="Ji P."/>
            <person name="Sakyi L.B."/>
            <person name="Cui X."/>
            <person name="Yuan T."/>
            <person name="Jiang B."/>
            <person name="Yang W."/>
            <person name="Lam T.T.-Y."/>
            <person name="Chang Q."/>
            <person name="Ding S."/>
            <person name="Wang X."/>
            <person name="Zhu J."/>
            <person name="Ruan X."/>
            <person name="Zhao L."/>
            <person name="Wei J."/>
            <person name="Que T."/>
            <person name="Du C."/>
            <person name="Cheng J."/>
            <person name="Dai P."/>
            <person name="Han X."/>
            <person name="Huang E."/>
            <person name="Gao Y."/>
            <person name="Liu J."/>
            <person name="Shao H."/>
            <person name="Ye R."/>
            <person name="Li L."/>
            <person name="Wei W."/>
            <person name="Wang X."/>
            <person name="Wang C."/>
            <person name="Yang T."/>
            <person name="Huo Q."/>
            <person name="Li W."/>
            <person name="Guo W."/>
            <person name="Chen H."/>
            <person name="Zhou L."/>
            <person name="Ni X."/>
            <person name="Tian J."/>
            <person name="Zhou Y."/>
            <person name="Sheng Y."/>
            <person name="Liu T."/>
            <person name="Pan Y."/>
            <person name="Xia L."/>
            <person name="Li J."/>
            <person name="Zhao F."/>
            <person name="Cao W."/>
        </authorList>
    </citation>
    <scope>NUCLEOTIDE SEQUENCE</scope>
    <source>
        <strain evidence="1">Dsil-2018</strain>
    </source>
</reference>
<organism evidence="1 2">
    <name type="scientific">Dermacentor silvarum</name>
    <name type="common">Tick</name>
    <dbReference type="NCBI Taxonomy" id="543639"/>
    <lineage>
        <taxon>Eukaryota</taxon>
        <taxon>Metazoa</taxon>
        <taxon>Ecdysozoa</taxon>
        <taxon>Arthropoda</taxon>
        <taxon>Chelicerata</taxon>
        <taxon>Arachnida</taxon>
        <taxon>Acari</taxon>
        <taxon>Parasitiformes</taxon>
        <taxon>Ixodida</taxon>
        <taxon>Ixodoidea</taxon>
        <taxon>Ixodidae</taxon>
        <taxon>Rhipicephalinae</taxon>
        <taxon>Dermacentor</taxon>
    </lineage>
</organism>
<sequence>MSGYFDRWVEVSYIERTFNSLRDAIIAEQLLRRCSASLQVFLKERNCKTLTTLSKNPDCFIKAHNLTNLGGKKLSN</sequence>
<protein>
    <submittedName>
        <fullName evidence="1">Uncharacterized protein</fullName>
    </submittedName>
</protein>
<dbReference type="Proteomes" id="UP000821865">
    <property type="component" value="Chromosome 5"/>
</dbReference>
<gene>
    <name evidence="1" type="ORF">HPB49_009863</name>
</gene>
<proteinExistence type="predicted"/>
<comment type="caution">
    <text evidence="1">The sequence shown here is derived from an EMBL/GenBank/DDBJ whole genome shotgun (WGS) entry which is preliminary data.</text>
</comment>
<accession>A0ACB8CQU4</accession>
<evidence type="ECO:0000313" key="2">
    <source>
        <dbReference type="Proteomes" id="UP000821865"/>
    </source>
</evidence>
<dbReference type="EMBL" id="CM023474">
    <property type="protein sequence ID" value="KAH7949441.1"/>
    <property type="molecule type" value="Genomic_DNA"/>
</dbReference>
<keyword evidence="2" id="KW-1185">Reference proteome</keyword>
<name>A0ACB8CQU4_DERSI</name>